<evidence type="ECO:0000256" key="1">
    <source>
        <dbReference type="ARBA" id="ARBA00004370"/>
    </source>
</evidence>
<feature type="transmembrane region" description="Helical" evidence="8">
    <location>
        <begin position="87"/>
        <end position="107"/>
    </location>
</feature>
<dbReference type="Gramene" id="AET1Gv20926300.3">
    <property type="protein sequence ID" value="AET1Gv20926300.3"/>
    <property type="gene ID" value="AET1Gv20926300"/>
</dbReference>
<dbReference type="Proteomes" id="UP000015105">
    <property type="component" value="Chromosome 1D"/>
</dbReference>
<proteinExistence type="inferred from homology"/>
<keyword evidence="3" id="KW-0813">Transport</keyword>
<comment type="subcellular location">
    <subcellularLocation>
        <location evidence="1">Membrane</location>
    </subcellularLocation>
</comment>
<dbReference type="GO" id="GO:0016020">
    <property type="term" value="C:membrane"/>
    <property type="evidence" value="ECO:0007669"/>
    <property type="project" value="UniProtKB-SubCell"/>
</dbReference>
<protein>
    <submittedName>
        <fullName evidence="9">Uncharacterized protein</fullName>
    </submittedName>
</protein>
<keyword evidence="4 8" id="KW-0812">Transmembrane</keyword>
<evidence type="ECO:0000313" key="10">
    <source>
        <dbReference type="Proteomes" id="UP000015105"/>
    </source>
</evidence>
<evidence type="ECO:0000256" key="8">
    <source>
        <dbReference type="SAM" id="Phobius"/>
    </source>
</evidence>
<reference evidence="9" key="3">
    <citation type="journal article" date="2017" name="Nature">
        <title>Genome sequence of the progenitor of the wheat D genome Aegilops tauschii.</title>
        <authorList>
            <person name="Luo M.C."/>
            <person name="Gu Y.Q."/>
            <person name="Puiu D."/>
            <person name="Wang H."/>
            <person name="Twardziok S.O."/>
            <person name="Deal K.R."/>
            <person name="Huo N."/>
            <person name="Zhu T."/>
            <person name="Wang L."/>
            <person name="Wang Y."/>
            <person name="McGuire P.E."/>
            <person name="Liu S."/>
            <person name="Long H."/>
            <person name="Ramasamy R.K."/>
            <person name="Rodriguez J.C."/>
            <person name="Van S.L."/>
            <person name="Yuan L."/>
            <person name="Wang Z."/>
            <person name="Xia Z."/>
            <person name="Xiao L."/>
            <person name="Anderson O.D."/>
            <person name="Ouyang S."/>
            <person name="Liang Y."/>
            <person name="Zimin A.V."/>
            <person name="Pertea G."/>
            <person name="Qi P."/>
            <person name="Bennetzen J.L."/>
            <person name="Dai X."/>
            <person name="Dawson M.W."/>
            <person name="Muller H.G."/>
            <person name="Kugler K."/>
            <person name="Rivarola-Duarte L."/>
            <person name="Spannagl M."/>
            <person name="Mayer K.F.X."/>
            <person name="Lu F.H."/>
            <person name="Bevan M.W."/>
            <person name="Leroy P."/>
            <person name="Li P."/>
            <person name="You F.M."/>
            <person name="Sun Q."/>
            <person name="Liu Z."/>
            <person name="Lyons E."/>
            <person name="Wicker T."/>
            <person name="Salzberg S.L."/>
            <person name="Devos K.M."/>
            <person name="Dvorak J."/>
        </authorList>
    </citation>
    <scope>NUCLEOTIDE SEQUENCE [LARGE SCALE GENOMIC DNA]</scope>
    <source>
        <strain evidence="9">cv. AL8/78</strain>
    </source>
</reference>
<keyword evidence="5 8" id="KW-1133">Transmembrane helix</keyword>
<dbReference type="Pfam" id="PF16913">
    <property type="entry name" value="PUNUT"/>
    <property type="match status" value="1"/>
</dbReference>
<evidence type="ECO:0000256" key="3">
    <source>
        <dbReference type="ARBA" id="ARBA00022448"/>
    </source>
</evidence>
<dbReference type="EnsemblPlants" id="AET1Gv20926300.3">
    <property type="protein sequence ID" value="AET1Gv20926300.3"/>
    <property type="gene ID" value="AET1Gv20926300"/>
</dbReference>
<organism evidence="9 10">
    <name type="scientific">Aegilops tauschii subsp. strangulata</name>
    <name type="common">Goatgrass</name>
    <dbReference type="NCBI Taxonomy" id="200361"/>
    <lineage>
        <taxon>Eukaryota</taxon>
        <taxon>Viridiplantae</taxon>
        <taxon>Streptophyta</taxon>
        <taxon>Embryophyta</taxon>
        <taxon>Tracheophyta</taxon>
        <taxon>Spermatophyta</taxon>
        <taxon>Magnoliopsida</taxon>
        <taxon>Liliopsida</taxon>
        <taxon>Poales</taxon>
        <taxon>Poaceae</taxon>
        <taxon>BOP clade</taxon>
        <taxon>Pooideae</taxon>
        <taxon>Triticodae</taxon>
        <taxon>Triticeae</taxon>
        <taxon>Triticinae</taxon>
        <taxon>Aegilops</taxon>
    </lineage>
</organism>
<evidence type="ECO:0000256" key="6">
    <source>
        <dbReference type="ARBA" id="ARBA00023136"/>
    </source>
</evidence>
<evidence type="ECO:0000256" key="5">
    <source>
        <dbReference type="ARBA" id="ARBA00022989"/>
    </source>
</evidence>
<dbReference type="PANTHER" id="PTHR31376:SF83">
    <property type="entry name" value="PURINE PERMEASE-RELATED"/>
    <property type="match status" value="1"/>
</dbReference>
<keyword evidence="6 8" id="KW-0472">Membrane</keyword>
<feature type="transmembrane region" description="Helical" evidence="8">
    <location>
        <begin position="119"/>
        <end position="140"/>
    </location>
</feature>
<reference evidence="10" key="2">
    <citation type="journal article" date="2017" name="Nat. Plants">
        <title>The Aegilops tauschii genome reveals multiple impacts of transposons.</title>
        <authorList>
            <person name="Zhao G."/>
            <person name="Zou C."/>
            <person name="Li K."/>
            <person name="Wang K."/>
            <person name="Li T."/>
            <person name="Gao L."/>
            <person name="Zhang X."/>
            <person name="Wang H."/>
            <person name="Yang Z."/>
            <person name="Liu X."/>
            <person name="Jiang W."/>
            <person name="Mao L."/>
            <person name="Kong X."/>
            <person name="Jiao Y."/>
            <person name="Jia J."/>
        </authorList>
    </citation>
    <scope>NUCLEOTIDE SEQUENCE [LARGE SCALE GENOMIC DNA]</scope>
    <source>
        <strain evidence="10">cv. AL8/78</strain>
    </source>
</reference>
<dbReference type="PANTHER" id="PTHR31376">
    <property type="entry name" value="OS09G0467300 PROTEIN-RELATED"/>
    <property type="match status" value="1"/>
</dbReference>
<accession>A0A452ZUV4</accession>
<name>A0A452ZUV4_AEGTS</name>
<reference evidence="9" key="4">
    <citation type="submission" date="2019-03" db="UniProtKB">
        <authorList>
            <consortium name="EnsemblPlants"/>
        </authorList>
    </citation>
    <scope>IDENTIFICATION</scope>
</reference>
<dbReference type="GO" id="GO:0015211">
    <property type="term" value="F:purine nucleoside transmembrane transporter activity"/>
    <property type="evidence" value="ECO:0007669"/>
    <property type="project" value="InterPro"/>
</dbReference>
<evidence type="ECO:0000313" key="9">
    <source>
        <dbReference type="EnsemblPlants" id="AET1Gv20926300.3"/>
    </source>
</evidence>
<comment type="similarity">
    <text evidence="2">Belongs to the purine permeases (TC 2.A.7.14) family.</text>
</comment>
<evidence type="ECO:0000256" key="4">
    <source>
        <dbReference type="ARBA" id="ARBA00022692"/>
    </source>
</evidence>
<dbReference type="AlphaFoldDB" id="A0A452ZUV4"/>
<reference evidence="10" key="1">
    <citation type="journal article" date="2014" name="Science">
        <title>Ancient hybridizations among the ancestral genomes of bread wheat.</title>
        <authorList>
            <consortium name="International Wheat Genome Sequencing Consortium,"/>
            <person name="Marcussen T."/>
            <person name="Sandve S.R."/>
            <person name="Heier L."/>
            <person name="Spannagl M."/>
            <person name="Pfeifer M."/>
            <person name="Jakobsen K.S."/>
            <person name="Wulff B.B."/>
            <person name="Steuernagel B."/>
            <person name="Mayer K.F."/>
            <person name="Olsen O.A."/>
        </authorList>
    </citation>
    <scope>NUCLEOTIDE SEQUENCE [LARGE SCALE GENOMIC DNA]</scope>
    <source>
        <strain evidence="10">cv. AL8/78</strain>
    </source>
</reference>
<feature type="transmembrane region" description="Helical" evidence="8">
    <location>
        <begin position="152"/>
        <end position="169"/>
    </location>
</feature>
<dbReference type="InterPro" id="IPR030182">
    <property type="entry name" value="PUP_plant"/>
</dbReference>
<keyword evidence="10" id="KW-1185">Reference proteome</keyword>
<reference evidence="9" key="5">
    <citation type="journal article" date="2021" name="G3 (Bethesda)">
        <title>Aegilops tauschii genome assembly Aet v5.0 features greater sequence contiguity and improved annotation.</title>
        <authorList>
            <person name="Wang L."/>
            <person name="Zhu T."/>
            <person name="Rodriguez J.C."/>
            <person name="Deal K.R."/>
            <person name="Dubcovsky J."/>
            <person name="McGuire P.E."/>
            <person name="Lux T."/>
            <person name="Spannagl M."/>
            <person name="Mayer K.F.X."/>
            <person name="Baldrich P."/>
            <person name="Meyers B.C."/>
            <person name="Huo N."/>
            <person name="Gu Y.Q."/>
            <person name="Zhou H."/>
            <person name="Devos K.M."/>
            <person name="Bennetzen J.L."/>
            <person name="Unver T."/>
            <person name="Budak H."/>
            <person name="Gulick P.J."/>
            <person name="Galiba G."/>
            <person name="Kalapos B."/>
            <person name="Nelson D.R."/>
            <person name="Li P."/>
            <person name="You F.M."/>
            <person name="Luo M.C."/>
            <person name="Dvorak J."/>
        </authorList>
    </citation>
    <scope>NUCLEOTIDE SEQUENCE [LARGE SCALE GENOMIC DNA]</scope>
    <source>
        <strain evidence="9">cv. AL8/78</strain>
    </source>
</reference>
<sequence length="171" mass="18737">TEEAAPCKTLHEFSTLYAISILYLLASGRQPQNRPPATRYTYMPPTYKPRRPSPSPSIVSLTTASRERAAMAISSAPVAPRRRRPTVLLMVNYAALLVGSVASSLLSRFYFEHGGQNKWVVTLVQSAGFPTLVVAVFLAGRPASVPRPFLWFSRRFLAVCLVIGGLMGVNN</sequence>
<evidence type="ECO:0000256" key="7">
    <source>
        <dbReference type="SAM" id="MobiDB-lite"/>
    </source>
</evidence>
<evidence type="ECO:0000256" key="2">
    <source>
        <dbReference type="ARBA" id="ARBA00006213"/>
    </source>
</evidence>
<feature type="region of interest" description="Disordered" evidence="7">
    <location>
        <begin position="31"/>
        <end position="57"/>
    </location>
</feature>
<dbReference type="GO" id="GO:0005345">
    <property type="term" value="F:purine nucleobase transmembrane transporter activity"/>
    <property type="evidence" value="ECO:0007669"/>
    <property type="project" value="UniProtKB-ARBA"/>
</dbReference>